<protein>
    <submittedName>
        <fullName evidence="2">Initiation-specific alpha-1,6-mannosyltransferase</fullName>
    </submittedName>
</protein>
<evidence type="ECO:0000256" key="1">
    <source>
        <dbReference type="SAM" id="MobiDB-lite"/>
    </source>
</evidence>
<name>A0A5A7NXH1_STRAF</name>
<comment type="caution">
    <text evidence="2">The sequence shown here is derived from an EMBL/GenBank/DDBJ whole genome shotgun (WGS) entry which is preliminary data.</text>
</comment>
<dbReference type="EMBL" id="BKCP01000001">
    <property type="protein sequence ID" value="GER24957.1"/>
    <property type="molecule type" value="Genomic_DNA"/>
</dbReference>
<keyword evidence="3" id="KW-1185">Reference proteome</keyword>
<dbReference type="Proteomes" id="UP000325081">
    <property type="component" value="Unassembled WGS sequence"/>
</dbReference>
<proteinExistence type="predicted"/>
<organism evidence="2 3">
    <name type="scientific">Striga asiatica</name>
    <name type="common">Asiatic witchweed</name>
    <name type="synonym">Buchnera asiatica</name>
    <dbReference type="NCBI Taxonomy" id="4170"/>
    <lineage>
        <taxon>Eukaryota</taxon>
        <taxon>Viridiplantae</taxon>
        <taxon>Streptophyta</taxon>
        <taxon>Embryophyta</taxon>
        <taxon>Tracheophyta</taxon>
        <taxon>Spermatophyta</taxon>
        <taxon>Magnoliopsida</taxon>
        <taxon>eudicotyledons</taxon>
        <taxon>Gunneridae</taxon>
        <taxon>Pentapetalae</taxon>
        <taxon>asterids</taxon>
        <taxon>lamiids</taxon>
        <taxon>Lamiales</taxon>
        <taxon>Orobanchaceae</taxon>
        <taxon>Buchnereae</taxon>
        <taxon>Striga</taxon>
    </lineage>
</organism>
<reference evidence="3" key="1">
    <citation type="journal article" date="2019" name="Curr. Biol.">
        <title>Genome Sequence of Striga asiatica Provides Insight into the Evolution of Plant Parasitism.</title>
        <authorList>
            <person name="Yoshida S."/>
            <person name="Kim S."/>
            <person name="Wafula E.K."/>
            <person name="Tanskanen J."/>
            <person name="Kim Y.M."/>
            <person name="Honaas L."/>
            <person name="Yang Z."/>
            <person name="Spallek T."/>
            <person name="Conn C.E."/>
            <person name="Ichihashi Y."/>
            <person name="Cheong K."/>
            <person name="Cui S."/>
            <person name="Der J.P."/>
            <person name="Gundlach H."/>
            <person name="Jiao Y."/>
            <person name="Hori C."/>
            <person name="Ishida J.K."/>
            <person name="Kasahara H."/>
            <person name="Kiba T."/>
            <person name="Kim M.S."/>
            <person name="Koo N."/>
            <person name="Laohavisit A."/>
            <person name="Lee Y.H."/>
            <person name="Lumba S."/>
            <person name="McCourt P."/>
            <person name="Mortimer J.C."/>
            <person name="Mutuku J.M."/>
            <person name="Nomura T."/>
            <person name="Sasaki-Sekimoto Y."/>
            <person name="Seto Y."/>
            <person name="Wang Y."/>
            <person name="Wakatake T."/>
            <person name="Sakakibara H."/>
            <person name="Demura T."/>
            <person name="Yamaguchi S."/>
            <person name="Yoneyama K."/>
            <person name="Manabe R.I."/>
            <person name="Nelson D.C."/>
            <person name="Schulman A.H."/>
            <person name="Timko M.P."/>
            <person name="dePamphilis C.W."/>
            <person name="Choi D."/>
            <person name="Shirasu K."/>
        </authorList>
    </citation>
    <scope>NUCLEOTIDE SEQUENCE [LARGE SCALE GENOMIC DNA]</scope>
    <source>
        <strain evidence="3">cv. UVA1</strain>
    </source>
</reference>
<dbReference type="GO" id="GO:0016757">
    <property type="term" value="F:glycosyltransferase activity"/>
    <property type="evidence" value="ECO:0007669"/>
    <property type="project" value="UniProtKB-KW"/>
</dbReference>
<evidence type="ECO:0000313" key="2">
    <source>
        <dbReference type="EMBL" id="GER24957.1"/>
    </source>
</evidence>
<evidence type="ECO:0000313" key="3">
    <source>
        <dbReference type="Proteomes" id="UP000325081"/>
    </source>
</evidence>
<dbReference type="AlphaFoldDB" id="A0A5A7NXH1"/>
<accession>A0A5A7NXH1</accession>
<feature type="region of interest" description="Disordered" evidence="1">
    <location>
        <begin position="97"/>
        <end position="118"/>
    </location>
</feature>
<keyword evidence="2" id="KW-0808">Transferase</keyword>
<gene>
    <name evidence="2" type="ORF">STAS_00502</name>
</gene>
<keyword evidence="2" id="KW-0328">Glycosyltransferase</keyword>
<sequence length="118" mass="12656">MAFAALAILGQRSAHSFPIGPNLKTKDKNPVLSAPGLTLADNDGGHDLLTEIGLTLLHGGHHHVTNASGRKPVEATLDPLHRNDVEVLRTGVVGAVHRRRHRQTQRHPELVPRGTSAS</sequence>